<sequence>MQGRGKREIPEKTRRPAASSGTIPTCEKPGGGGDPAGIEPARGGGISWKKNFGMGSEKLEVAATGVYFQNTEVVNRIPAAHAGENTSLASDTQEFNQHLVSYSSIGSNANGERFVSLSSESDSTPVLRASRSKSENEYVHVKGTTKIFRFCVRVYSIAPC</sequence>
<gene>
    <name evidence="2" type="ORF">PR048_014609</name>
</gene>
<organism evidence="2 3">
    <name type="scientific">Dryococelus australis</name>
    <dbReference type="NCBI Taxonomy" id="614101"/>
    <lineage>
        <taxon>Eukaryota</taxon>
        <taxon>Metazoa</taxon>
        <taxon>Ecdysozoa</taxon>
        <taxon>Arthropoda</taxon>
        <taxon>Hexapoda</taxon>
        <taxon>Insecta</taxon>
        <taxon>Pterygota</taxon>
        <taxon>Neoptera</taxon>
        <taxon>Polyneoptera</taxon>
        <taxon>Phasmatodea</taxon>
        <taxon>Verophasmatodea</taxon>
        <taxon>Anareolatae</taxon>
        <taxon>Phasmatidae</taxon>
        <taxon>Eurycanthinae</taxon>
        <taxon>Dryococelus</taxon>
    </lineage>
</organism>
<feature type="region of interest" description="Disordered" evidence="1">
    <location>
        <begin position="1"/>
        <end position="43"/>
    </location>
</feature>
<dbReference type="EMBL" id="JARBHB010000005">
    <property type="protein sequence ID" value="KAJ8882795.1"/>
    <property type="molecule type" value="Genomic_DNA"/>
</dbReference>
<dbReference type="Proteomes" id="UP001159363">
    <property type="component" value="Chromosome 4"/>
</dbReference>
<comment type="caution">
    <text evidence="2">The sequence shown here is derived from an EMBL/GenBank/DDBJ whole genome shotgun (WGS) entry which is preliminary data.</text>
</comment>
<evidence type="ECO:0000313" key="3">
    <source>
        <dbReference type="Proteomes" id="UP001159363"/>
    </source>
</evidence>
<evidence type="ECO:0000256" key="1">
    <source>
        <dbReference type="SAM" id="MobiDB-lite"/>
    </source>
</evidence>
<evidence type="ECO:0000313" key="2">
    <source>
        <dbReference type="EMBL" id="KAJ8882795.1"/>
    </source>
</evidence>
<feature type="compositionally biased region" description="Basic and acidic residues" evidence="1">
    <location>
        <begin position="1"/>
        <end position="14"/>
    </location>
</feature>
<proteinExistence type="predicted"/>
<protein>
    <submittedName>
        <fullName evidence="2">Uncharacterized protein</fullName>
    </submittedName>
</protein>
<reference evidence="2 3" key="1">
    <citation type="submission" date="2023-02" db="EMBL/GenBank/DDBJ databases">
        <title>LHISI_Scaffold_Assembly.</title>
        <authorList>
            <person name="Stuart O.P."/>
            <person name="Cleave R."/>
            <person name="Magrath M.J.L."/>
            <person name="Mikheyev A.S."/>
        </authorList>
    </citation>
    <scope>NUCLEOTIDE SEQUENCE [LARGE SCALE GENOMIC DNA]</scope>
    <source>
        <strain evidence="2">Daus_M_001</strain>
        <tissue evidence="2">Leg muscle</tissue>
    </source>
</reference>
<keyword evidence="3" id="KW-1185">Reference proteome</keyword>
<accession>A0ABQ9HEP2</accession>
<name>A0ABQ9HEP2_9NEOP</name>